<dbReference type="Pfam" id="PF00486">
    <property type="entry name" value="Trans_reg_C"/>
    <property type="match status" value="1"/>
</dbReference>
<evidence type="ECO:0000256" key="9">
    <source>
        <dbReference type="ARBA" id="ARBA00023159"/>
    </source>
</evidence>
<dbReference type="InterPro" id="IPR011006">
    <property type="entry name" value="CheY-like_superfamily"/>
</dbReference>
<keyword evidence="3" id="KW-0963">Cytoplasm</keyword>
<comment type="function">
    <text evidence="11">May play the central regulatory role in sporulation. It may be an element of the effector pathway responsible for the activation of sporulation genes in response to nutritional stress. Spo0A may act in concert with spo0H (a sigma factor) to control the expression of some genes that are critical to the sporulation process.</text>
</comment>
<dbReference type="SUPFAM" id="SSF52172">
    <property type="entry name" value="CheY-like"/>
    <property type="match status" value="1"/>
</dbReference>
<feature type="domain" description="OmpR/PhoB-type" evidence="17">
    <location>
        <begin position="137"/>
        <end position="235"/>
    </location>
</feature>
<dbReference type="Proteomes" id="UP000007969">
    <property type="component" value="Chromosome"/>
</dbReference>
<evidence type="ECO:0000256" key="4">
    <source>
        <dbReference type="ARBA" id="ARBA00022553"/>
    </source>
</evidence>
<evidence type="ECO:0000256" key="12">
    <source>
        <dbReference type="ARBA" id="ARBA00037471"/>
    </source>
</evidence>
<feature type="modified residue" description="4-aspartylphosphate" evidence="14">
    <location>
        <position position="64"/>
    </location>
</feature>
<dbReference type="GO" id="GO:0000976">
    <property type="term" value="F:transcription cis-regulatory region binding"/>
    <property type="evidence" value="ECO:0007669"/>
    <property type="project" value="TreeGrafter"/>
</dbReference>
<dbReference type="Gene3D" id="1.10.10.10">
    <property type="entry name" value="Winged helix-like DNA-binding domain superfamily/Winged helix DNA-binding domain"/>
    <property type="match status" value="1"/>
</dbReference>
<comment type="function">
    <text evidence="12">Member of the two-component regulatory system HssS/HssR involved in intracellular heme homeostasis and tempering of staphylococcal virulence. Phosphorylated HssR binds to a direct repeat sequence within hrtAB promoter and activates the expression of hrtAB, an efflux pump, in response to extracellular heme, hemin, hemoglobin or blood.</text>
</comment>
<dbReference type="CDD" id="cd00383">
    <property type="entry name" value="trans_reg_C"/>
    <property type="match status" value="1"/>
</dbReference>
<evidence type="ECO:0000256" key="5">
    <source>
        <dbReference type="ARBA" id="ARBA00023012"/>
    </source>
</evidence>
<dbReference type="InterPro" id="IPR001867">
    <property type="entry name" value="OmpR/PhoB-type_DNA-bd"/>
</dbReference>
<dbReference type="SMART" id="SM00862">
    <property type="entry name" value="Trans_reg_C"/>
    <property type="match status" value="1"/>
</dbReference>
<keyword evidence="4 14" id="KW-0597">Phosphoprotein</keyword>
<keyword evidence="5" id="KW-0902">Two-component regulatory system</keyword>
<evidence type="ECO:0000256" key="11">
    <source>
        <dbReference type="ARBA" id="ARBA00024867"/>
    </source>
</evidence>
<evidence type="ECO:0000256" key="3">
    <source>
        <dbReference type="ARBA" id="ARBA00022490"/>
    </source>
</evidence>
<dbReference type="GO" id="GO:0000156">
    <property type="term" value="F:phosphorelay response regulator activity"/>
    <property type="evidence" value="ECO:0007669"/>
    <property type="project" value="TreeGrafter"/>
</dbReference>
<feature type="domain" description="Response regulatory" evidence="16">
    <location>
        <begin position="15"/>
        <end position="129"/>
    </location>
</feature>
<evidence type="ECO:0000256" key="10">
    <source>
        <dbReference type="ARBA" id="ARBA00023163"/>
    </source>
</evidence>
<dbReference type="PANTHER" id="PTHR48111">
    <property type="entry name" value="REGULATOR OF RPOS"/>
    <property type="match status" value="1"/>
</dbReference>
<dbReference type="AlphaFoldDB" id="B9E484"/>
<protein>
    <recommendedName>
        <fullName evidence="13">Heme response regulator HssR</fullName>
    </recommendedName>
    <alternativeName>
        <fullName evidence="2">Stage 0 sporulation protein A homolog</fullName>
    </alternativeName>
</protein>
<dbReference type="HOGENOM" id="CLU_000445_30_3_9"/>
<sequence length="237" mass="27693">MIGYTHKRRVRDLNKVLVIDDDGYIRELICTVLKNDGFSVFEAVNGRDALQKLGEEKIDLCVLDIMMPQMDGYEFCKQVRRYYEDMPILMLTAKSELSQKVKGFELGADDYLTKPFEVDELLVRIKALLRRYKVVASQTINIGNLAMDKSRYTVISNNENYDIPMKEFELLFMLGSYHGKTLSRNRLIEEVWGLDFEGNERTLDVHINRLRERFPSHVYKFKITTIRGLGYRLEAAK</sequence>
<dbReference type="Pfam" id="PF00072">
    <property type="entry name" value="Response_reg"/>
    <property type="match status" value="1"/>
</dbReference>
<evidence type="ECO:0000313" key="19">
    <source>
        <dbReference type="Proteomes" id="UP000007969"/>
    </source>
</evidence>
<keyword evidence="7" id="KW-0843">Virulence</keyword>
<evidence type="ECO:0000256" key="14">
    <source>
        <dbReference type="PROSITE-ProRule" id="PRU00169"/>
    </source>
</evidence>
<dbReference type="Gene3D" id="3.40.50.2300">
    <property type="match status" value="1"/>
</dbReference>
<dbReference type="InterPro" id="IPR036388">
    <property type="entry name" value="WH-like_DNA-bd_sf"/>
</dbReference>
<dbReference type="PROSITE" id="PS51755">
    <property type="entry name" value="OMPR_PHOB"/>
    <property type="match status" value="1"/>
</dbReference>
<evidence type="ECO:0000256" key="2">
    <source>
        <dbReference type="ARBA" id="ARBA00018672"/>
    </source>
</evidence>
<dbReference type="PROSITE" id="PS50110">
    <property type="entry name" value="RESPONSE_REGULATORY"/>
    <property type="match status" value="1"/>
</dbReference>
<dbReference type="InterPro" id="IPR039420">
    <property type="entry name" value="WalR-like"/>
</dbReference>
<proteinExistence type="predicted"/>
<evidence type="ECO:0000256" key="1">
    <source>
        <dbReference type="ARBA" id="ARBA00004496"/>
    </source>
</evidence>
<gene>
    <name evidence="18" type="ordered locus">CKR_2258</name>
</gene>
<dbReference type="InterPro" id="IPR001789">
    <property type="entry name" value="Sig_transdc_resp-reg_receiver"/>
</dbReference>
<keyword evidence="10" id="KW-0804">Transcription</keyword>
<evidence type="ECO:0000256" key="8">
    <source>
        <dbReference type="ARBA" id="ARBA00023125"/>
    </source>
</evidence>
<dbReference type="SMART" id="SM00448">
    <property type="entry name" value="REC"/>
    <property type="match status" value="1"/>
</dbReference>
<dbReference type="PANTHER" id="PTHR48111:SF49">
    <property type="entry name" value="HEME RESPONSE REGULATOR HSSR"/>
    <property type="match status" value="1"/>
</dbReference>
<accession>B9E484</accession>
<keyword evidence="8 15" id="KW-0238">DNA-binding</keyword>
<organism evidence="18 19">
    <name type="scientific">Clostridium kluyveri (strain NBRC 12016)</name>
    <dbReference type="NCBI Taxonomy" id="583346"/>
    <lineage>
        <taxon>Bacteria</taxon>
        <taxon>Bacillati</taxon>
        <taxon>Bacillota</taxon>
        <taxon>Clostridia</taxon>
        <taxon>Eubacteriales</taxon>
        <taxon>Clostridiaceae</taxon>
        <taxon>Clostridium</taxon>
    </lineage>
</organism>
<evidence type="ECO:0000256" key="7">
    <source>
        <dbReference type="ARBA" id="ARBA00023026"/>
    </source>
</evidence>
<evidence type="ECO:0000256" key="13">
    <source>
        <dbReference type="ARBA" id="ARBA00039976"/>
    </source>
</evidence>
<dbReference type="GO" id="GO:0032993">
    <property type="term" value="C:protein-DNA complex"/>
    <property type="evidence" value="ECO:0007669"/>
    <property type="project" value="TreeGrafter"/>
</dbReference>
<dbReference type="GO" id="GO:0005829">
    <property type="term" value="C:cytosol"/>
    <property type="evidence" value="ECO:0007669"/>
    <property type="project" value="TreeGrafter"/>
</dbReference>
<keyword evidence="6" id="KW-0805">Transcription regulation</keyword>
<keyword evidence="9" id="KW-0010">Activator</keyword>
<comment type="subcellular location">
    <subcellularLocation>
        <location evidence="1">Cytoplasm</location>
    </subcellularLocation>
</comment>
<evidence type="ECO:0000259" key="16">
    <source>
        <dbReference type="PROSITE" id="PS50110"/>
    </source>
</evidence>
<reference evidence="19" key="1">
    <citation type="submission" date="2005-09" db="EMBL/GenBank/DDBJ databases">
        <title>Complete genome sequence of Clostridium kluyveri and comparative genomics of Clostridia species.</title>
        <authorList>
            <person name="Inui M."/>
            <person name="Nonaka H."/>
            <person name="Shinoda Y."/>
            <person name="Ikenaga Y."/>
            <person name="Abe M."/>
            <person name="Naito K."/>
            <person name="Vertes A.A."/>
            <person name="Yukawa H."/>
        </authorList>
    </citation>
    <scope>NUCLEOTIDE SEQUENCE [LARGE SCALE GENOMIC DNA]</scope>
    <source>
        <strain evidence="19">NBRC 12016</strain>
    </source>
</reference>
<evidence type="ECO:0000259" key="17">
    <source>
        <dbReference type="PROSITE" id="PS51755"/>
    </source>
</evidence>
<dbReference type="EMBL" id="AP009049">
    <property type="protein sequence ID" value="BAH07309.1"/>
    <property type="molecule type" value="Genomic_DNA"/>
</dbReference>
<evidence type="ECO:0000313" key="18">
    <source>
        <dbReference type="EMBL" id="BAH07309.1"/>
    </source>
</evidence>
<dbReference type="CDD" id="cd17574">
    <property type="entry name" value="REC_OmpR"/>
    <property type="match status" value="1"/>
</dbReference>
<dbReference type="GO" id="GO:0006355">
    <property type="term" value="P:regulation of DNA-templated transcription"/>
    <property type="evidence" value="ECO:0007669"/>
    <property type="project" value="InterPro"/>
</dbReference>
<name>B9E484_CLOK1</name>
<dbReference type="KEGG" id="ckr:CKR_2258"/>
<dbReference type="Gene3D" id="6.10.250.690">
    <property type="match status" value="1"/>
</dbReference>
<evidence type="ECO:0000256" key="15">
    <source>
        <dbReference type="PROSITE-ProRule" id="PRU01091"/>
    </source>
</evidence>
<evidence type="ECO:0000256" key="6">
    <source>
        <dbReference type="ARBA" id="ARBA00023015"/>
    </source>
</evidence>
<dbReference type="FunFam" id="3.40.50.2300:FF:000001">
    <property type="entry name" value="DNA-binding response regulator PhoB"/>
    <property type="match status" value="1"/>
</dbReference>
<feature type="DNA-binding region" description="OmpR/PhoB-type" evidence="15">
    <location>
        <begin position="137"/>
        <end position="235"/>
    </location>
</feature>